<protein>
    <submittedName>
        <fullName evidence="1">Sporulation protein YunB</fullName>
    </submittedName>
</protein>
<keyword evidence="2" id="KW-1185">Reference proteome</keyword>
<accession>A0A412G1B1</accession>
<name>A0A412G1B1_9FIRM</name>
<dbReference type="PIRSF" id="PIRSF021383">
    <property type="entry name" value="YunB"/>
    <property type="match status" value="1"/>
</dbReference>
<evidence type="ECO:0000313" key="2">
    <source>
        <dbReference type="Proteomes" id="UP000284178"/>
    </source>
</evidence>
<organism evidence="1 2">
    <name type="scientific">Holdemania filiformis</name>
    <dbReference type="NCBI Taxonomy" id="61171"/>
    <lineage>
        <taxon>Bacteria</taxon>
        <taxon>Bacillati</taxon>
        <taxon>Bacillota</taxon>
        <taxon>Erysipelotrichia</taxon>
        <taxon>Erysipelotrichales</taxon>
        <taxon>Erysipelotrichaceae</taxon>
        <taxon>Holdemania</taxon>
    </lineage>
</organism>
<dbReference type="AlphaFoldDB" id="A0A412G1B1"/>
<sequence>MKKRKRDRNRRWLVLLVVIAVLGWLGNRTLSQINALLKPHVEKVAASEVRNAASAVIKRAVDSLQLETEDLIRIERDAQGNITDIIYDTQQMNELMSRSLDAAQESLNAAAEGETDPHTHLVYYDKGIIYSLPVGMLTGSVLLANLGPSIDIRMRAVNSLVGQIDAVSTAYGINSTLLEIDLKISVEMLVISPFLLDPQQIEVKIPLVMQIVQGQIPQLMVGQIA</sequence>
<proteinExistence type="predicted"/>
<reference evidence="1 2" key="1">
    <citation type="submission" date="2018-08" db="EMBL/GenBank/DDBJ databases">
        <title>A genome reference for cultivated species of the human gut microbiota.</title>
        <authorList>
            <person name="Zou Y."/>
            <person name="Xue W."/>
            <person name="Luo G."/>
        </authorList>
    </citation>
    <scope>NUCLEOTIDE SEQUENCE [LARGE SCALE GENOMIC DNA]</scope>
    <source>
        <strain evidence="1 2">AF24-29</strain>
    </source>
</reference>
<dbReference type="NCBIfam" id="TIGR02832">
    <property type="entry name" value="spo_yunB"/>
    <property type="match status" value="1"/>
</dbReference>
<dbReference type="EMBL" id="QRUP01000009">
    <property type="protein sequence ID" value="RGR74211.1"/>
    <property type="molecule type" value="Genomic_DNA"/>
</dbReference>
<dbReference type="InterPro" id="IPR014197">
    <property type="entry name" value="Sporulation_prot_YunB"/>
</dbReference>
<dbReference type="RefSeq" id="WP_117894959.1">
    <property type="nucleotide sequence ID" value="NZ_CABJCV010000009.1"/>
</dbReference>
<dbReference type="GeneID" id="83015545"/>
<evidence type="ECO:0000313" key="1">
    <source>
        <dbReference type="EMBL" id="RGR74211.1"/>
    </source>
</evidence>
<comment type="caution">
    <text evidence="1">The sequence shown here is derived from an EMBL/GenBank/DDBJ whole genome shotgun (WGS) entry which is preliminary data.</text>
</comment>
<dbReference type="Pfam" id="PF09560">
    <property type="entry name" value="Spore_YunB"/>
    <property type="match status" value="1"/>
</dbReference>
<dbReference type="Proteomes" id="UP000284178">
    <property type="component" value="Unassembled WGS sequence"/>
</dbReference>
<gene>
    <name evidence="1" type="primary">yunB</name>
    <name evidence="1" type="ORF">DWY25_09040</name>
</gene>